<accession>A0A835QWL3</accession>
<name>A0A835QWL3_VANPL</name>
<protein>
    <submittedName>
        <fullName evidence="1">Uncharacterized protein</fullName>
    </submittedName>
</protein>
<sequence length="99" mass="11007">MFYLRVCKPGICWRLVEWLWALSRSLRQDSYTGCAVGLLFGLLPVLGTHDVHFPSLLLYIIDVLPSAVLKAYGSVICTGAPVFCACCSQSNLILTKEKR</sequence>
<evidence type="ECO:0000313" key="2">
    <source>
        <dbReference type="Proteomes" id="UP000636800"/>
    </source>
</evidence>
<keyword evidence="2" id="KW-1185">Reference proteome</keyword>
<organism evidence="1 2">
    <name type="scientific">Vanilla planifolia</name>
    <name type="common">Vanilla</name>
    <dbReference type="NCBI Taxonomy" id="51239"/>
    <lineage>
        <taxon>Eukaryota</taxon>
        <taxon>Viridiplantae</taxon>
        <taxon>Streptophyta</taxon>
        <taxon>Embryophyta</taxon>
        <taxon>Tracheophyta</taxon>
        <taxon>Spermatophyta</taxon>
        <taxon>Magnoliopsida</taxon>
        <taxon>Liliopsida</taxon>
        <taxon>Asparagales</taxon>
        <taxon>Orchidaceae</taxon>
        <taxon>Vanilloideae</taxon>
        <taxon>Vanilleae</taxon>
        <taxon>Vanilla</taxon>
    </lineage>
</organism>
<gene>
    <name evidence="1" type="ORF">HPP92_010136</name>
</gene>
<proteinExistence type="predicted"/>
<dbReference type="EMBL" id="JADCNL010000005">
    <property type="protein sequence ID" value="KAG0479278.1"/>
    <property type="molecule type" value="Genomic_DNA"/>
</dbReference>
<dbReference type="AlphaFoldDB" id="A0A835QWL3"/>
<dbReference type="Proteomes" id="UP000636800">
    <property type="component" value="Chromosome 5"/>
</dbReference>
<dbReference type="OrthoDB" id="615426at2759"/>
<evidence type="ECO:0000313" key="1">
    <source>
        <dbReference type="EMBL" id="KAG0479278.1"/>
    </source>
</evidence>
<comment type="caution">
    <text evidence="1">The sequence shown here is derived from an EMBL/GenBank/DDBJ whole genome shotgun (WGS) entry which is preliminary data.</text>
</comment>
<reference evidence="1 2" key="1">
    <citation type="journal article" date="2020" name="Nat. Food">
        <title>A phased Vanilla planifolia genome enables genetic improvement of flavour and production.</title>
        <authorList>
            <person name="Hasing T."/>
            <person name="Tang H."/>
            <person name="Brym M."/>
            <person name="Khazi F."/>
            <person name="Huang T."/>
            <person name="Chambers A.H."/>
        </authorList>
    </citation>
    <scope>NUCLEOTIDE SEQUENCE [LARGE SCALE GENOMIC DNA]</scope>
    <source>
        <tissue evidence="1">Leaf</tissue>
    </source>
</reference>